<gene>
    <name evidence="2" type="ORF">E2562_035132</name>
</gene>
<dbReference type="InterPro" id="IPR051266">
    <property type="entry name" value="CLCR"/>
</dbReference>
<evidence type="ECO:0000313" key="2">
    <source>
        <dbReference type="EMBL" id="KAF0890014.1"/>
    </source>
</evidence>
<proteinExistence type="predicted"/>
<sequence>MPMRWPEMAVSGSGVVPACALAILGETKSRGQSFYAKETMRQAACFWFPSIYPSSASNSAARCFTWLATIGLCTRVSQVASPIGTYSSIAEDLNSKIMEAFALCLAGLKPVVAVDTREKISPNTGNSITGINCTGDRDSNTVVLGVLYAGEVKDFIVQVKFSAKVEKDFHSLGVLTATVNYNDVPRKLSKSSTVQCTLKVHVCATSFAENCTNERTPFPMVLHQMVLFEVLKFMDEFLDRLDAMKNDDGVLLQWDKAKNSDEFSSMKEARRIGVDLGRIDNDIDGMVSCLKRGLGLGCVYSWVLSFQTQRATTTGFPTTAFLTPAMKEMVHKARKQSAEDAAAVTTTSCAAGRTHLAAPPGERFIGKRVVEVLEHITKSLEDMASKLNHGVPSRNSSETQTSQGGVRIA</sequence>
<keyword evidence="3" id="KW-1185">Reference proteome</keyword>
<evidence type="ECO:0000256" key="1">
    <source>
        <dbReference type="SAM" id="MobiDB-lite"/>
    </source>
</evidence>
<reference evidence="2 3" key="1">
    <citation type="submission" date="2019-11" db="EMBL/GenBank/DDBJ databases">
        <title>Whole genome sequence of Oryza granulata.</title>
        <authorList>
            <person name="Li W."/>
        </authorList>
    </citation>
    <scope>NUCLEOTIDE SEQUENCE [LARGE SCALE GENOMIC DNA]</scope>
    <source>
        <strain evidence="3">cv. Menghai</strain>
        <tissue evidence="2">Leaf</tissue>
    </source>
</reference>
<dbReference type="PANTHER" id="PTHR10579:SF105">
    <property type="entry name" value="VWFA DOMAIN-CONTAINING PROTEIN"/>
    <property type="match status" value="1"/>
</dbReference>
<organism evidence="2 3">
    <name type="scientific">Oryza meyeriana var. granulata</name>
    <dbReference type="NCBI Taxonomy" id="110450"/>
    <lineage>
        <taxon>Eukaryota</taxon>
        <taxon>Viridiplantae</taxon>
        <taxon>Streptophyta</taxon>
        <taxon>Embryophyta</taxon>
        <taxon>Tracheophyta</taxon>
        <taxon>Spermatophyta</taxon>
        <taxon>Magnoliopsida</taxon>
        <taxon>Liliopsida</taxon>
        <taxon>Poales</taxon>
        <taxon>Poaceae</taxon>
        <taxon>BOP clade</taxon>
        <taxon>Oryzoideae</taxon>
        <taxon>Oryzeae</taxon>
        <taxon>Oryzinae</taxon>
        <taxon>Oryza</taxon>
        <taxon>Oryza meyeriana</taxon>
    </lineage>
</organism>
<dbReference type="AlphaFoldDB" id="A0A6G1BQG0"/>
<comment type="caution">
    <text evidence="2">The sequence shown here is derived from an EMBL/GenBank/DDBJ whole genome shotgun (WGS) entry which is preliminary data.</text>
</comment>
<name>A0A6G1BQG0_9ORYZ</name>
<protein>
    <submittedName>
        <fullName evidence="2">Uncharacterized protein</fullName>
    </submittedName>
</protein>
<dbReference type="OrthoDB" id="695818at2759"/>
<feature type="region of interest" description="Disordered" evidence="1">
    <location>
        <begin position="387"/>
        <end position="409"/>
    </location>
</feature>
<dbReference type="PANTHER" id="PTHR10579">
    <property type="entry name" value="CALCIUM-ACTIVATED CHLORIDE CHANNEL REGULATOR"/>
    <property type="match status" value="1"/>
</dbReference>
<feature type="compositionally biased region" description="Polar residues" evidence="1">
    <location>
        <begin position="393"/>
        <end position="409"/>
    </location>
</feature>
<dbReference type="EMBL" id="SPHZ02000012">
    <property type="protein sequence ID" value="KAF0890014.1"/>
    <property type="molecule type" value="Genomic_DNA"/>
</dbReference>
<accession>A0A6G1BQG0</accession>
<evidence type="ECO:0000313" key="3">
    <source>
        <dbReference type="Proteomes" id="UP000479710"/>
    </source>
</evidence>
<dbReference type="Proteomes" id="UP000479710">
    <property type="component" value="Unassembled WGS sequence"/>
</dbReference>